<dbReference type="GO" id="GO:0016020">
    <property type="term" value="C:membrane"/>
    <property type="evidence" value="ECO:0007669"/>
    <property type="project" value="TreeGrafter"/>
</dbReference>
<feature type="region of interest" description="Disordered" evidence="1">
    <location>
        <begin position="24"/>
        <end position="96"/>
    </location>
</feature>
<keyword evidence="4" id="KW-1185">Reference proteome</keyword>
<feature type="region of interest" description="Disordered" evidence="1">
    <location>
        <begin position="130"/>
        <end position="156"/>
    </location>
</feature>
<evidence type="ECO:0000259" key="2">
    <source>
        <dbReference type="PROSITE" id="PS51388"/>
    </source>
</evidence>
<evidence type="ECO:0000313" key="3">
    <source>
        <dbReference type="EMBL" id="RZC76452.1"/>
    </source>
</evidence>
<feature type="compositionally biased region" description="Low complexity" evidence="1">
    <location>
        <begin position="377"/>
        <end position="388"/>
    </location>
</feature>
<dbReference type="Gramene" id="RZC76452">
    <property type="protein sequence ID" value="RZC76452"/>
    <property type="gene ID" value="C5167_000616"/>
</dbReference>
<dbReference type="SUPFAM" id="SSF50729">
    <property type="entry name" value="PH domain-like"/>
    <property type="match status" value="1"/>
</dbReference>
<feature type="domain" description="GED" evidence="2">
    <location>
        <begin position="224"/>
        <end position="317"/>
    </location>
</feature>
<proteinExistence type="predicted"/>
<dbReference type="STRING" id="3469.A0A4Y7KVM9"/>
<protein>
    <recommendedName>
        <fullName evidence="2">GED domain-containing protein</fullName>
    </recommendedName>
</protein>
<feature type="region of interest" description="Disordered" evidence="1">
    <location>
        <begin position="316"/>
        <end position="407"/>
    </location>
</feature>
<dbReference type="FunFam" id="1.20.120.1240:FF:000017">
    <property type="entry name" value="Dynamin-2A"/>
    <property type="match status" value="1"/>
</dbReference>
<dbReference type="Proteomes" id="UP000316621">
    <property type="component" value="Chromosome 9"/>
</dbReference>
<feature type="compositionally biased region" description="Basic and acidic residues" evidence="1">
    <location>
        <begin position="71"/>
        <end position="84"/>
    </location>
</feature>
<dbReference type="AlphaFoldDB" id="A0A4Y7KVM9"/>
<dbReference type="GO" id="GO:0008017">
    <property type="term" value="F:microtubule binding"/>
    <property type="evidence" value="ECO:0007669"/>
    <property type="project" value="TreeGrafter"/>
</dbReference>
<dbReference type="GO" id="GO:0003924">
    <property type="term" value="F:GTPase activity"/>
    <property type="evidence" value="ECO:0007669"/>
    <property type="project" value="InterPro"/>
</dbReference>
<dbReference type="OMA" id="NEECNVE"/>
<dbReference type="PANTHER" id="PTHR11566:SF57">
    <property type="entry name" value="DYNAMIN-2B"/>
    <property type="match status" value="1"/>
</dbReference>
<dbReference type="PROSITE" id="PS51388">
    <property type="entry name" value="GED"/>
    <property type="match status" value="1"/>
</dbReference>
<dbReference type="PANTHER" id="PTHR11566">
    <property type="entry name" value="DYNAMIN"/>
    <property type="match status" value="1"/>
</dbReference>
<evidence type="ECO:0000256" key="1">
    <source>
        <dbReference type="SAM" id="MobiDB-lite"/>
    </source>
</evidence>
<sequence length="407" mass="44748">MVVALVDMERAFVPPQHFIRLVQRRMDRQRREEEVKNKSSKKGQDAEQSLLNRATNTQTGVPPPTRGSLKSMKDKSGQPEKDAPEGSSALKTAGPDGEITAGFLLKKSGKTNGWSRRWFVLNEKNGKECNVEELSEEEEAPSKSSKDKKSNDSSKGSNLLFKITSMVPYKTVLKDKIEWMNKIRNATSKGVKGISEAGVPMRQSLSDGSLESMARRPADPEEELRWMSQEVRGYVEAVLNSLAANVPKAVVLCQVEKAKEDRLTQLYSSISSQSNAKIEELLMEDQNVKRKRERYQKQSHLLSKLTRQLGIHDNRASAASSWSNGNSGAESSPRTTGAASGDDWKSAFDAAANGDHGSFGRSNSNGHSRRYSDPAQNGDSNSGSNSASRCTPNRLPPPPPGSSGYRY</sequence>
<name>A0A4Y7KVM9_PAPSO</name>
<dbReference type="InterPro" id="IPR020850">
    <property type="entry name" value="GED_dom"/>
</dbReference>
<gene>
    <name evidence="3" type="ORF">C5167_000616</name>
</gene>
<dbReference type="InterPro" id="IPR003130">
    <property type="entry name" value="GED"/>
</dbReference>
<dbReference type="Pfam" id="PF02212">
    <property type="entry name" value="GED"/>
    <property type="match status" value="1"/>
</dbReference>
<dbReference type="GO" id="GO:0005737">
    <property type="term" value="C:cytoplasm"/>
    <property type="evidence" value="ECO:0007669"/>
    <property type="project" value="TreeGrafter"/>
</dbReference>
<dbReference type="Gene3D" id="1.20.120.1240">
    <property type="entry name" value="Dynamin, middle domain"/>
    <property type="match status" value="1"/>
</dbReference>
<organism evidence="3 4">
    <name type="scientific">Papaver somniferum</name>
    <name type="common">Opium poppy</name>
    <dbReference type="NCBI Taxonomy" id="3469"/>
    <lineage>
        <taxon>Eukaryota</taxon>
        <taxon>Viridiplantae</taxon>
        <taxon>Streptophyta</taxon>
        <taxon>Embryophyta</taxon>
        <taxon>Tracheophyta</taxon>
        <taxon>Spermatophyta</taxon>
        <taxon>Magnoliopsida</taxon>
        <taxon>Ranunculales</taxon>
        <taxon>Papaveraceae</taxon>
        <taxon>Papaveroideae</taxon>
        <taxon>Papaver</taxon>
    </lineage>
</organism>
<feature type="compositionally biased region" description="Polar residues" evidence="1">
    <location>
        <begin position="46"/>
        <end position="60"/>
    </location>
</feature>
<dbReference type="InterPro" id="IPR022812">
    <property type="entry name" value="Dynamin"/>
</dbReference>
<feature type="compositionally biased region" description="Basic and acidic residues" evidence="1">
    <location>
        <begin position="140"/>
        <end position="152"/>
    </location>
</feature>
<dbReference type="EMBL" id="CM010723">
    <property type="protein sequence ID" value="RZC76452.1"/>
    <property type="molecule type" value="Genomic_DNA"/>
</dbReference>
<dbReference type="GO" id="GO:0005525">
    <property type="term" value="F:GTP binding"/>
    <property type="evidence" value="ECO:0007669"/>
    <property type="project" value="InterPro"/>
</dbReference>
<reference evidence="3 4" key="1">
    <citation type="journal article" date="2018" name="Science">
        <title>The opium poppy genome and morphinan production.</title>
        <authorList>
            <person name="Guo L."/>
            <person name="Winzer T."/>
            <person name="Yang X."/>
            <person name="Li Y."/>
            <person name="Ning Z."/>
            <person name="He Z."/>
            <person name="Teodor R."/>
            <person name="Lu Y."/>
            <person name="Bowser T.A."/>
            <person name="Graham I.A."/>
            <person name="Ye K."/>
        </authorList>
    </citation>
    <scope>NUCLEOTIDE SEQUENCE [LARGE SCALE GENOMIC DNA]</scope>
    <source>
        <strain evidence="4">cv. HN1</strain>
        <tissue evidence="3">Leaves</tissue>
    </source>
</reference>
<feature type="compositionally biased region" description="Low complexity" evidence="1">
    <location>
        <begin position="316"/>
        <end position="332"/>
    </location>
</feature>
<evidence type="ECO:0000313" key="4">
    <source>
        <dbReference type="Proteomes" id="UP000316621"/>
    </source>
</evidence>
<feature type="compositionally biased region" description="Basic and acidic residues" evidence="1">
    <location>
        <begin position="24"/>
        <end position="45"/>
    </location>
</feature>
<accession>A0A4Y7KVM9</accession>
<dbReference type="GO" id="GO:0005874">
    <property type="term" value="C:microtubule"/>
    <property type="evidence" value="ECO:0007669"/>
    <property type="project" value="TreeGrafter"/>
</dbReference>